<proteinExistence type="predicted"/>
<name>A0ABQ0A8A4_9GAMM</name>
<dbReference type="InterPro" id="IPR001661">
    <property type="entry name" value="Glyco_hydro_37"/>
</dbReference>
<gene>
    <name evidence="3" type="ORF">NBRC116591_16470</name>
</gene>
<dbReference type="PANTHER" id="PTHR23403">
    <property type="entry name" value="TREHALASE"/>
    <property type="match status" value="1"/>
</dbReference>
<protein>
    <submittedName>
        <fullName evidence="3">Alpha,alpha-trehalase</fullName>
    </submittedName>
</protein>
<accession>A0ABQ0A8A4</accession>
<dbReference type="PROSITE" id="PS00928">
    <property type="entry name" value="TREHALASE_2"/>
    <property type="match status" value="1"/>
</dbReference>
<sequence>MYKPSTIYADLFKDVQLSEIFSDSKTFVDAIPKYDCEKINQDYQVQSAEPDFDLLHFVTDNFQLPHYHEVESPSNNTLESVRSEIENLWQQLSRGNNTNDDKTCSDKKIGTQSSLISLPKPFIVPGGRFKEIYYWDSYFTMLGLIESGKLSMVESMIENFAYLIDHVGHIPNGNRSYYATRSQLPLFALMVELFAEQQQDEAIYTRYLPQLEKEYAFWMAGAESLLNHGDSEKRVIKYQDTFLNRYWDESCAPRDESYLEDIRLANECDRQASDLFRNLRAACESGWDFSSRWLSDYTSLHSINTTQIIPIDLNVVMFKLESVLAKSYQLENNHSAADRISQQAERRKTLIQGLFFSEEQKSFVDLTLNDFSQSPVLSIATSVPLFFKVATDNQAEAVAKTVRERLLKLGGWVTTEQVTGQQWDSPNGWAPMQWFTYQGLRNYGFDYDAVEGALRWVKNNVDTYHTTGKFWEKYNVESVGCSGSGGEYSVQEGFGWTNGVLLKFMNELDIGDDN</sequence>
<evidence type="ECO:0000313" key="4">
    <source>
        <dbReference type="Proteomes" id="UP001465153"/>
    </source>
</evidence>
<dbReference type="InterPro" id="IPR012341">
    <property type="entry name" value="6hp_glycosidase-like_sf"/>
</dbReference>
<keyword evidence="2" id="KW-0326">Glycosidase</keyword>
<keyword evidence="4" id="KW-1185">Reference proteome</keyword>
<dbReference type="Gene3D" id="1.50.10.10">
    <property type="match status" value="1"/>
</dbReference>
<evidence type="ECO:0000256" key="1">
    <source>
        <dbReference type="ARBA" id="ARBA00022801"/>
    </source>
</evidence>
<organism evidence="3 4">
    <name type="scientific">Sessilibacter corallicola</name>
    <dbReference type="NCBI Taxonomy" id="2904075"/>
    <lineage>
        <taxon>Bacteria</taxon>
        <taxon>Pseudomonadati</taxon>
        <taxon>Pseudomonadota</taxon>
        <taxon>Gammaproteobacteria</taxon>
        <taxon>Cellvibrionales</taxon>
        <taxon>Cellvibrionaceae</taxon>
        <taxon>Sessilibacter</taxon>
    </lineage>
</organism>
<dbReference type="EMBL" id="BAABWN010000004">
    <property type="protein sequence ID" value="GAA6167837.1"/>
    <property type="molecule type" value="Genomic_DNA"/>
</dbReference>
<evidence type="ECO:0000256" key="2">
    <source>
        <dbReference type="ARBA" id="ARBA00023295"/>
    </source>
</evidence>
<dbReference type="InterPro" id="IPR018232">
    <property type="entry name" value="Glyco_hydro_37_CS"/>
</dbReference>
<comment type="caution">
    <text evidence="3">The sequence shown here is derived from an EMBL/GenBank/DDBJ whole genome shotgun (WGS) entry which is preliminary data.</text>
</comment>
<keyword evidence="1" id="KW-0378">Hydrolase</keyword>
<dbReference type="NCBIfam" id="NF009773">
    <property type="entry name" value="PRK13270.1"/>
    <property type="match status" value="1"/>
</dbReference>
<dbReference type="PROSITE" id="PS00927">
    <property type="entry name" value="TREHALASE_1"/>
    <property type="match status" value="1"/>
</dbReference>
<dbReference type="PRINTS" id="PR00744">
    <property type="entry name" value="GLHYDRLASE37"/>
</dbReference>
<dbReference type="RefSeq" id="WP_353302487.1">
    <property type="nucleotide sequence ID" value="NZ_BAABWN010000004.1"/>
</dbReference>
<dbReference type="Proteomes" id="UP001465153">
    <property type="component" value="Unassembled WGS sequence"/>
</dbReference>
<dbReference type="PANTHER" id="PTHR23403:SF1">
    <property type="entry name" value="TREHALASE"/>
    <property type="match status" value="1"/>
</dbReference>
<evidence type="ECO:0000313" key="3">
    <source>
        <dbReference type="EMBL" id="GAA6167837.1"/>
    </source>
</evidence>
<dbReference type="Pfam" id="PF01204">
    <property type="entry name" value="Trehalase"/>
    <property type="match status" value="1"/>
</dbReference>
<reference evidence="3 4" key="1">
    <citation type="submission" date="2024-04" db="EMBL/GenBank/DDBJ databases">
        <title>Draft genome sequence of Sessilibacter corallicola NBRC 116591.</title>
        <authorList>
            <person name="Miyakawa T."/>
            <person name="Kusuya Y."/>
            <person name="Miura T."/>
        </authorList>
    </citation>
    <scope>NUCLEOTIDE SEQUENCE [LARGE SCALE GENOMIC DNA]</scope>
    <source>
        <strain evidence="3 4">KU-00831-HH</strain>
    </source>
</reference>
<dbReference type="SUPFAM" id="SSF48208">
    <property type="entry name" value="Six-hairpin glycosidases"/>
    <property type="match status" value="1"/>
</dbReference>
<dbReference type="InterPro" id="IPR008928">
    <property type="entry name" value="6-hairpin_glycosidase_sf"/>
</dbReference>